<protein>
    <submittedName>
        <fullName evidence="2">Uncharacterized protein</fullName>
    </submittedName>
</protein>
<sequence>MQHHVGFQQGNQGVWQCQQICPAPYYDVFSIDGVTFIRGTLEDAVCHRKPTALPALREEAENACAATSVTKATQGAARCTNKCQEAHGHTLSTSGTAEAKGWMDREKGVDRSPPVPGVCSDQSAEAHPWDGQDSDVGGDT</sequence>
<dbReference type="EMBL" id="KN123330">
    <property type="protein sequence ID" value="KFO25825.1"/>
    <property type="molecule type" value="Genomic_DNA"/>
</dbReference>
<reference evidence="2 3" key="1">
    <citation type="submission" date="2013-11" db="EMBL/GenBank/DDBJ databases">
        <title>The Damaraland mole rat (Fukomys damarensis) genome and evolution of African mole rats.</title>
        <authorList>
            <person name="Gladyshev V.N."/>
            <person name="Fang X."/>
        </authorList>
    </citation>
    <scope>NUCLEOTIDE SEQUENCE [LARGE SCALE GENOMIC DNA]</scope>
    <source>
        <tissue evidence="2">Liver</tissue>
    </source>
</reference>
<evidence type="ECO:0000256" key="1">
    <source>
        <dbReference type="SAM" id="MobiDB-lite"/>
    </source>
</evidence>
<dbReference type="Proteomes" id="UP000028990">
    <property type="component" value="Unassembled WGS sequence"/>
</dbReference>
<name>A0A091D6F2_FUKDA</name>
<dbReference type="AlphaFoldDB" id="A0A091D6F2"/>
<proteinExistence type="predicted"/>
<accession>A0A091D6F2</accession>
<gene>
    <name evidence="2" type="ORF">H920_12743</name>
</gene>
<organism evidence="2 3">
    <name type="scientific">Fukomys damarensis</name>
    <name type="common">Damaraland mole rat</name>
    <name type="synonym">Cryptomys damarensis</name>
    <dbReference type="NCBI Taxonomy" id="885580"/>
    <lineage>
        <taxon>Eukaryota</taxon>
        <taxon>Metazoa</taxon>
        <taxon>Chordata</taxon>
        <taxon>Craniata</taxon>
        <taxon>Vertebrata</taxon>
        <taxon>Euteleostomi</taxon>
        <taxon>Mammalia</taxon>
        <taxon>Eutheria</taxon>
        <taxon>Euarchontoglires</taxon>
        <taxon>Glires</taxon>
        <taxon>Rodentia</taxon>
        <taxon>Hystricomorpha</taxon>
        <taxon>Bathyergidae</taxon>
        <taxon>Fukomys</taxon>
    </lineage>
</organism>
<evidence type="ECO:0000313" key="3">
    <source>
        <dbReference type="Proteomes" id="UP000028990"/>
    </source>
</evidence>
<evidence type="ECO:0000313" key="2">
    <source>
        <dbReference type="EMBL" id="KFO25825.1"/>
    </source>
</evidence>
<feature type="compositionally biased region" description="Basic and acidic residues" evidence="1">
    <location>
        <begin position="101"/>
        <end position="110"/>
    </location>
</feature>
<keyword evidence="3" id="KW-1185">Reference proteome</keyword>
<feature type="region of interest" description="Disordered" evidence="1">
    <location>
        <begin position="86"/>
        <end position="140"/>
    </location>
</feature>